<name>A0ABY5KWB7_9CELL</name>
<evidence type="ECO:0000256" key="1">
    <source>
        <dbReference type="SAM" id="MobiDB-lite"/>
    </source>
</evidence>
<organism evidence="2 3">
    <name type="scientific">Cellulomonas chengniuliangii</name>
    <dbReference type="NCBI Taxonomy" id="2968084"/>
    <lineage>
        <taxon>Bacteria</taxon>
        <taxon>Bacillati</taxon>
        <taxon>Actinomycetota</taxon>
        <taxon>Actinomycetes</taxon>
        <taxon>Micrococcales</taxon>
        <taxon>Cellulomonadaceae</taxon>
        <taxon>Cellulomonas</taxon>
    </lineage>
</organism>
<evidence type="ECO:0000313" key="3">
    <source>
        <dbReference type="Proteomes" id="UP001316189"/>
    </source>
</evidence>
<dbReference type="Proteomes" id="UP001316189">
    <property type="component" value="Chromosome"/>
</dbReference>
<protein>
    <submittedName>
        <fullName evidence="2">Acyl-CoA thioesterase</fullName>
    </submittedName>
</protein>
<feature type="compositionally biased region" description="Basic and acidic residues" evidence="1">
    <location>
        <begin position="184"/>
        <end position="201"/>
    </location>
</feature>
<dbReference type="InterPro" id="IPR051490">
    <property type="entry name" value="THEM6_lcsJ_thioesterase"/>
</dbReference>
<accession>A0ABY5KWB7</accession>
<proteinExistence type="predicted"/>
<sequence>MNRLVRLLLVWLAARRSLRTTPPHERPSGLDEYRTPMRVMPNDLDLLRHMNNGVFFTLLDIGRVDLLVRSGAQHAVRSQGWYPVVVGESIRFRRSLTLWERFEIVTRVLGWDERIVYLEQRFERAGRDGRPEVVAEAWIVARFLRRTGGAVPAGDVAAAFGLDGPSPQAPEAVLAWSRSLDLAHRPTDASPDGHADAREPEAPGPASTPA</sequence>
<dbReference type="CDD" id="cd00586">
    <property type="entry name" value="4HBT"/>
    <property type="match status" value="1"/>
</dbReference>
<gene>
    <name evidence="2" type="ORF">NP064_09080</name>
</gene>
<evidence type="ECO:0000313" key="2">
    <source>
        <dbReference type="EMBL" id="UUI73998.1"/>
    </source>
</evidence>
<dbReference type="Gene3D" id="3.10.129.10">
    <property type="entry name" value="Hotdog Thioesterase"/>
    <property type="match status" value="1"/>
</dbReference>
<dbReference type="RefSeq" id="WP_256813525.1">
    <property type="nucleotide sequence ID" value="NZ_CP101988.1"/>
</dbReference>
<dbReference type="PANTHER" id="PTHR12475:SF4">
    <property type="entry name" value="PROTEIN THEM6"/>
    <property type="match status" value="1"/>
</dbReference>
<dbReference type="PANTHER" id="PTHR12475">
    <property type="match status" value="1"/>
</dbReference>
<reference evidence="2 3" key="1">
    <citation type="submission" date="2022-07" db="EMBL/GenBank/DDBJ databases">
        <title>Novel species in genus cellulomonas.</title>
        <authorList>
            <person name="Ye L."/>
        </authorList>
    </citation>
    <scope>NUCLEOTIDE SEQUENCE [LARGE SCALE GENOMIC DNA]</scope>
    <source>
        <strain evidence="3">zg-Y338</strain>
    </source>
</reference>
<keyword evidence="3" id="KW-1185">Reference proteome</keyword>
<dbReference type="Pfam" id="PF13279">
    <property type="entry name" value="4HBT_2"/>
    <property type="match status" value="1"/>
</dbReference>
<feature type="region of interest" description="Disordered" evidence="1">
    <location>
        <begin position="184"/>
        <end position="210"/>
    </location>
</feature>
<dbReference type="SUPFAM" id="SSF54637">
    <property type="entry name" value="Thioesterase/thiol ester dehydrase-isomerase"/>
    <property type="match status" value="1"/>
</dbReference>
<dbReference type="EMBL" id="CP101988">
    <property type="protein sequence ID" value="UUI73998.1"/>
    <property type="molecule type" value="Genomic_DNA"/>
</dbReference>
<dbReference type="InterPro" id="IPR029069">
    <property type="entry name" value="HotDog_dom_sf"/>
</dbReference>